<reference evidence="1 2" key="1">
    <citation type="submission" date="2019-07" db="EMBL/GenBank/DDBJ databases">
        <title>The First High-Quality Draft Genome Sequence of the Causal Agent of the Current Panama Disease Epidemic.</title>
        <authorList>
            <person name="Warmington R.J."/>
            <person name="Kay W."/>
            <person name="Jeffries A."/>
            <person name="Bebber D."/>
            <person name="Moore K."/>
            <person name="Studholme D.J."/>
        </authorList>
    </citation>
    <scope>NUCLEOTIDE SEQUENCE [LARGE SCALE GENOMIC DNA]</scope>
    <source>
        <strain evidence="1 2">TR4</strain>
    </source>
</reference>
<comment type="caution">
    <text evidence="1">The sequence shown here is derived from an EMBL/GenBank/DDBJ whole genome shotgun (WGS) entry which is preliminary data.</text>
</comment>
<protein>
    <recommendedName>
        <fullName evidence="3">PPPDE domain-containing protein</fullName>
    </recommendedName>
</protein>
<sequence length="243" mass="26715">MDLESIWQHLKEATGASASPAQSLIDPSTGGIFPISIVENLFRYPLQKLGIAGKQENMIPPATPSKSDPPREVLLGSHVVAGMIGKLVAAITLIRKPGVPPYNFSSNPAPDPTHHWAILVGDYYHELGGDVEFNILYNNDKTSAQTFLGLWEKPIVIGKTTFNDEAIRQAAEDVIKAMVPRYNIYNNNCQLFCMNLADAICEGGHATPTTSWQMRPVLQSEPAKRVREITLKQTPFIPPIELA</sequence>
<evidence type="ECO:0000313" key="1">
    <source>
        <dbReference type="EMBL" id="TXC08193.1"/>
    </source>
</evidence>
<gene>
    <name evidence="1" type="ORF">FocTR4_00004214</name>
</gene>
<dbReference type="EMBL" id="VMNF01000005">
    <property type="protein sequence ID" value="TXC08193.1"/>
    <property type="molecule type" value="Genomic_DNA"/>
</dbReference>
<accession>A0A5C6TBM9</accession>
<name>A0A5C6TBM9_FUSOC</name>
<proteinExistence type="predicted"/>
<evidence type="ECO:0008006" key="3">
    <source>
        <dbReference type="Google" id="ProtNLM"/>
    </source>
</evidence>
<dbReference type="AlphaFoldDB" id="A0A5C6TBM9"/>
<evidence type="ECO:0000313" key="2">
    <source>
        <dbReference type="Proteomes" id="UP000321331"/>
    </source>
</evidence>
<dbReference type="Proteomes" id="UP000321331">
    <property type="component" value="Unassembled WGS sequence"/>
</dbReference>
<organism evidence="1 2">
    <name type="scientific">Fusarium oxysporum f. sp. cubense</name>
    <dbReference type="NCBI Taxonomy" id="61366"/>
    <lineage>
        <taxon>Eukaryota</taxon>
        <taxon>Fungi</taxon>
        <taxon>Dikarya</taxon>
        <taxon>Ascomycota</taxon>
        <taxon>Pezizomycotina</taxon>
        <taxon>Sordariomycetes</taxon>
        <taxon>Hypocreomycetidae</taxon>
        <taxon>Hypocreales</taxon>
        <taxon>Nectriaceae</taxon>
        <taxon>Fusarium</taxon>
        <taxon>Fusarium oxysporum species complex</taxon>
    </lineage>
</organism>